<reference evidence="16" key="1">
    <citation type="submission" date="2020-11" db="EMBL/GenBank/DDBJ databases">
        <title>Multidrug resistant novel bacterium Savagea serpentis sp. nov., isolated from the scats of a vine snake (Ahaetulla nasuta).</title>
        <authorList>
            <person name="Venkata Ramana V."/>
            <person name="Vikas Patil S."/>
            <person name="Yogita Lugani V."/>
        </authorList>
    </citation>
    <scope>NUCLEOTIDE SEQUENCE</scope>
    <source>
        <strain evidence="16">SN6</strain>
    </source>
</reference>
<evidence type="ECO:0000256" key="5">
    <source>
        <dbReference type="ARBA" id="ARBA00022915"/>
    </source>
</evidence>
<dbReference type="SUPFAM" id="SSF55347">
    <property type="entry name" value="Glyceraldehyde-3-phosphate dehydrogenase-like, C-terminal domain"/>
    <property type="match status" value="1"/>
</dbReference>
<dbReference type="Proteomes" id="UP000622653">
    <property type="component" value="Unassembled WGS sequence"/>
</dbReference>
<feature type="binding site" evidence="13">
    <location>
        <position position="49"/>
    </location>
    <ligand>
        <name>NAD(+)</name>
        <dbReference type="ChEBI" id="CHEBI:57540"/>
    </ligand>
</feature>
<evidence type="ECO:0000256" key="4">
    <source>
        <dbReference type="ARBA" id="ARBA00022857"/>
    </source>
</evidence>
<evidence type="ECO:0000256" key="3">
    <source>
        <dbReference type="ARBA" id="ARBA00022605"/>
    </source>
</evidence>
<dbReference type="PROSITE" id="PS01298">
    <property type="entry name" value="DAPB"/>
    <property type="match status" value="1"/>
</dbReference>
<dbReference type="GO" id="GO:0051287">
    <property type="term" value="F:NAD binding"/>
    <property type="evidence" value="ECO:0007669"/>
    <property type="project" value="UniProtKB-UniRule"/>
</dbReference>
<comment type="similarity">
    <text evidence="1 13">Belongs to the DapB family.</text>
</comment>
<feature type="binding site" evidence="13">
    <location>
        <begin position="123"/>
        <end position="126"/>
    </location>
    <ligand>
        <name>NAD(+)</name>
        <dbReference type="ChEBI" id="CHEBI:57540"/>
    </ligand>
</feature>
<name>A0A8J7KS15_9BACL</name>
<evidence type="ECO:0000256" key="8">
    <source>
        <dbReference type="ARBA" id="ARBA00023154"/>
    </source>
</evidence>
<dbReference type="GO" id="GO:0009089">
    <property type="term" value="P:lysine biosynthetic process via diaminopimelate"/>
    <property type="evidence" value="ECO:0007669"/>
    <property type="project" value="UniProtKB-UniRule"/>
</dbReference>
<evidence type="ECO:0000256" key="7">
    <source>
        <dbReference type="ARBA" id="ARBA00023027"/>
    </source>
</evidence>
<keyword evidence="8 13" id="KW-0457">Lysine biosynthesis</keyword>
<dbReference type="GO" id="GO:0016726">
    <property type="term" value="F:oxidoreductase activity, acting on CH or CH2 groups, NAD or NADP as acceptor"/>
    <property type="evidence" value="ECO:0007669"/>
    <property type="project" value="UniProtKB-UniRule"/>
</dbReference>
<evidence type="ECO:0000256" key="11">
    <source>
        <dbReference type="ARBA" id="ARBA00049080"/>
    </source>
</evidence>
<accession>A0A8J7KS15</accession>
<evidence type="ECO:0000256" key="6">
    <source>
        <dbReference type="ARBA" id="ARBA00023002"/>
    </source>
</evidence>
<feature type="domain" description="Dihydrodipicolinate reductase C-terminal" evidence="15">
    <location>
        <begin position="129"/>
        <end position="263"/>
    </location>
</feature>
<dbReference type="PANTHER" id="PTHR20836">
    <property type="entry name" value="DIHYDRODIPICOLINATE REDUCTASE"/>
    <property type="match status" value="1"/>
</dbReference>
<dbReference type="GO" id="GO:0005829">
    <property type="term" value="C:cytosol"/>
    <property type="evidence" value="ECO:0007669"/>
    <property type="project" value="TreeGrafter"/>
</dbReference>
<comment type="subunit">
    <text evidence="13">Homotetramer.</text>
</comment>
<dbReference type="EC" id="1.17.1.8" evidence="10 13"/>
<dbReference type="Gene3D" id="3.40.50.720">
    <property type="entry name" value="NAD(P)-binding Rossmann-like Domain"/>
    <property type="match status" value="1"/>
</dbReference>
<comment type="caution">
    <text evidence="13">Was originally thought to be a dihydrodipicolinate reductase (DHDPR), catalyzing the conversion of dihydrodipicolinate to tetrahydrodipicolinate. However, it was shown in E.coli that the substrate of the enzymatic reaction is not dihydrodipicolinate (DHDP) but in fact (2S,4S)-4-hydroxy-2,3,4,5-tetrahydrodipicolinic acid (HTPA), the product released by the DapA-catalyzed reaction.</text>
</comment>
<feature type="binding site" evidence="13">
    <location>
        <begin position="97"/>
        <end position="99"/>
    </location>
    <ligand>
        <name>NAD(+)</name>
        <dbReference type="ChEBI" id="CHEBI:57540"/>
    </ligand>
</feature>
<dbReference type="PANTHER" id="PTHR20836:SF0">
    <property type="entry name" value="4-HYDROXY-TETRAHYDRODIPICOLINATE REDUCTASE 1, CHLOROPLASTIC-RELATED"/>
    <property type="match status" value="1"/>
</dbReference>
<dbReference type="Pfam" id="PF01113">
    <property type="entry name" value="DapB_N"/>
    <property type="match status" value="1"/>
</dbReference>
<feature type="domain" description="Dihydrodipicolinate reductase N-terminal" evidence="14">
    <location>
        <begin position="2"/>
        <end position="126"/>
    </location>
</feature>
<dbReference type="GO" id="GO:0019877">
    <property type="term" value="P:diaminopimelate biosynthetic process"/>
    <property type="evidence" value="ECO:0007669"/>
    <property type="project" value="UniProtKB-UniRule"/>
</dbReference>
<keyword evidence="17" id="KW-1185">Reference proteome</keyword>
<dbReference type="RefSeq" id="WP_194561554.1">
    <property type="nucleotide sequence ID" value="NZ_JADKPV010000001.1"/>
</dbReference>
<evidence type="ECO:0000313" key="17">
    <source>
        <dbReference type="Proteomes" id="UP000622653"/>
    </source>
</evidence>
<feature type="active site" description="Proton donor" evidence="13">
    <location>
        <position position="157"/>
    </location>
</feature>
<keyword evidence="7 13" id="KW-0520">NAD</keyword>
<comment type="caution">
    <text evidence="16">The sequence shown here is derived from an EMBL/GenBank/DDBJ whole genome shotgun (WGS) entry which is preliminary data.</text>
</comment>
<comment type="function">
    <text evidence="13">Catalyzes the conversion of 4-hydroxy-tetrahydrodipicolinate (HTPA) to tetrahydrodipicolinate.</text>
</comment>
<evidence type="ECO:0000259" key="14">
    <source>
        <dbReference type="Pfam" id="PF01113"/>
    </source>
</evidence>
<dbReference type="HAMAP" id="MF_00102">
    <property type="entry name" value="DapB"/>
    <property type="match status" value="1"/>
</dbReference>
<dbReference type="Gene3D" id="3.30.360.10">
    <property type="entry name" value="Dihydrodipicolinate Reductase, domain 2"/>
    <property type="match status" value="1"/>
</dbReference>
<evidence type="ECO:0000313" key="16">
    <source>
        <dbReference type="EMBL" id="MBF4500094.1"/>
    </source>
</evidence>
<dbReference type="InterPro" id="IPR000846">
    <property type="entry name" value="DapB_N"/>
</dbReference>
<comment type="caution">
    <text evidence="13">Lacks conserved residue(s) required for the propagation of feature annotation.</text>
</comment>
<dbReference type="NCBIfam" id="TIGR00036">
    <property type="entry name" value="dapB"/>
    <property type="match status" value="1"/>
</dbReference>
<feature type="binding site" evidence="13">
    <location>
        <position position="154"/>
    </location>
    <ligand>
        <name>(S)-2,3,4,5-tetrahydrodipicolinate</name>
        <dbReference type="ChEBI" id="CHEBI:16845"/>
    </ligand>
</feature>
<comment type="catalytic activity">
    <reaction evidence="11 13">
        <text>(S)-2,3,4,5-tetrahydrodipicolinate + NADP(+) + H2O = (2S,4S)-4-hydroxy-2,3,4,5-tetrahydrodipicolinate + NADPH + H(+)</text>
        <dbReference type="Rhea" id="RHEA:35331"/>
        <dbReference type="ChEBI" id="CHEBI:15377"/>
        <dbReference type="ChEBI" id="CHEBI:15378"/>
        <dbReference type="ChEBI" id="CHEBI:16845"/>
        <dbReference type="ChEBI" id="CHEBI:57783"/>
        <dbReference type="ChEBI" id="CHEBI:58349"/>
        <dbReference type="ChEBI" id="CHEBI:67139"/>
        <dbReference type="EC" id="1.17.1.8"/>
    </reaction>
</comment>
<protein>
    <recommendedName>
        <fullName evidence="10 13">4-hydroxy-tetrahydrodipicolinate reductase</fullName>
        <shortName evidence="13">HTPA reductase</shortName>
        <ecNumber evidence="10 13">1.17.1.8</ecNumber>
    </recommendedName>
</protein>
<dbReference type="FunFam" id="3.30.360.10:FF:000009">
    <property type="entry name" value="4-hydroxy-tetrahydrodipicolinate reductase"/>
    <property type="match status" value="1"/>
</dbReference>
<dbReference type="GO" id="GO:0008839">
    <property type="term" value="F:4-hydroxy-tetrahydrodipicolinate reductase"/>
    <property type="evidence" value="ECO:0007669"/>
    <property type="project" value="UniProtKB-UniRule"/>
</dbReference>
<evidence type="ECO:0000256" key="1">
    <source>
        <dbReference type="ARBA" id="ARBA00006642"/>
    </source>
</evidence>
<comment type="catalytic activity">
    <reaction evidence="12 13">
        <text>(S)-2,3,4,5-tetrahydrodipicolinate + NAD(+) + H2O = (2S,4S)-4-hydroxy-2,3,4,5-tetrahydrodipicolinate + NADH + H(+)</text>
        <dbReference type="Rhea" id="RHEA:35323"/>
        <dbReference type="ChEBI" id="CHEBI:15377"/>
        <dbReference type="ChEBI" id="CHEBI:15378"/>
        <dbReference type="ChEBI" id="CHEBI:16845"/>
        <dbReference type="ChEBI" id="CHEBI:57540"/>
        <dbReference type="ChEBI" id="CHEBI:57945"/>
        <dbReference type="ChEBI" id="CHEBI:67139"/>
        <dbReference type="EC" id="1.17.1.8"/>
    </reaction>
</comment>
<dbReference type="InterPro" id="IPR023940">
    <property type="entry name" value="DHDPR_bac"/>
</dbReference>
<dbReference type="CDD" id="cd02274">
    <property type="entry name" value="DHDPR_N"/>
    <property type="match status" value="1"/>
</dbReference>
<keyword evidence="6 13" id="KW-0560">Oxidoreductase</keyword>
<keyword evidence="2 13" id="KW-0963">Cytoplasm</keyword>
<feature type="active site" description="Proton donor/acceptor" evidence="13">
    <location>
        <position position="153"/>
    </location>
</feature>
<sequence length="266" mass="29396">MIKVVIAGIRGRMGKTAFEAIQATEGMEVVAAYDYKHEGKQFDGADVVETGGIPFYSSMDQLVQETTPDVFFDVTRPNVVFENVMEALKHQLHIVVGTSGLTEASLDQIRAQAEQYNKNVIIAPNFSIGAVLMMKFSQMAAKFMPDIEIIEMHHNQKVDAPSGTATKTAQLIQEVREPHTQGALGEVEDLKGARGADIEGMKIHSVRLHGLLAHQQVLFGSAGELLTIRHDSFDRESFKQGIVLSVERVLEVDQFVYGLEQILLQD</sequence>
<dbReference type="AlphaFoldDB" id="A0A8J7KS15"/>
<keyword evidence="3 13" id="KW-0028">Amino-acid biosynthesis</keyword>
<dbReference type="EMBL" id="JADKPV010000001">
    <property type="protein sequence ID" value="MBF4500094.1"/>
    <property type="molecule type" value="Genomic_DNA"/>
</dbReference>
<dbReference type="SUPFAM" id="SSF51735">
    <property type="entry name" value="NAD(P)-binding Rossmann-fold domains"/>
    <property type="match status" value="1"/>
</dbReference>
<evidence type="ECO:0000256" key="10">
    <source>
        <dbReference type="ARBA" id="ARBA00038983"/>
    </source>
</evidence>
<feature type="binding site" evidence="13">
    <location>
        <begin position="163"/>
        <end position="164"/>
    </location>
    <ligand>
        <name>(S)-2,3,4,5-tetrahydrodipicolinate</name>
        <dbReference type="ChEBI" id="CHEBI:16845"/>
    </ligand>
</feature>
<evidence type="ECO:0000256" key="9">
    <source>
        <dbReference type="ARBA" id="ARBA00037922"/>
    </source>
</evidence>
<dbReference type="InterPro" id="IPR022664">
    <property type="entry name" value="DapB_N_CS"/>
</dbReference>
<evidence type="ECO:0000256" key="12">
    <source>
        <dbReference type="ARBA" id="ARBA00049396"/>
    </source>
</evidence>
<dbReference type="InterPro" id="IPR022663">
    <property type="entry name" value="DapB_C"/>
</dbReference>
<dbReference type="GO" id="GO:0050661">
    <property type="term" value="F:NADP binding"/>
    <property type="evidence" value="ECO:0007669"/>
    <property type="project" value="UniProtKB-UniRule"/>
</dbReference>
<proteinExistence type="inferred from homology"/>
<feature type="binding site" evidence="13">
    <location>
        <begin position="8"/>
        <end position="13"/>
    </location>
    <ligand>
        <name>NAD(+)</name>
        <dbReference type="ChEBI" id="CHEBI:57540"/>
    </ligand>
</feature>
<comment type="pathway">
    <text evidence="9 13">Amino-acid biosynthesis; L-lysine biosynthesis via DAP pathway; (S)-tetrahydrodipicolinate from L-aspartate: step 4/4.</text>
</comment>
<keyword evidence="5 13" id="KW-0220">Diaminopimelate biosynthesis</keyword>
<keyword evidence="4 13" id="KW-0521">NADP</keyword>
<evidence type="ECO:0000256" key="13">
    <source>
        <dbReference type="HAMAP-Rule" id="MF_00102"/>
    </source>
</evidence>
<dbReference type="PIRSF" id="PIRSF000161">
    <property type="entry name" value="DHPR"/>
    <property type="match status" value="1"/>
</dbReference>
<dbReference type="InterPro" id="IPR036291">
    <property type="entry name" value="NAD(P)-bd_dom_sf"/>
</dbReference>
<organism evidence="16 17">
    <name type="scientific">Savagea serpentis</name>
    <dbReference type="NCBI Taxonomy" id="2785297"/>
    <lineage>
        <taxon>Bacteria</taxon>
        <taxon>Bacillati</taxon>
        <taxon>Bacillota</taxon>
        <taxon>Bacilli</taxon>
        <taxon>Bacillales</taxon>
        <taxon>Caryophanaceae</taxon>
        <taxon>Savagea</taxon>
    </lineage>
</organism>
<dbReference type="Pfam" id="PF05173">
    <property type="entry name" value="DapB_C"/>
    <property type="match status" value="1"/>
</dbReference>
<comment type="subcellular location">
    <subcellularLocation>
        <location evidence="13">Cytoplasm</location>
    </subcellularLocation>
</comment>
<dbReference type="UniPathway" id="UPA00034">
    <property type="reaction ID" value="UER00018"/>
</dbReference>
<evidence type="ECO:0000256" key="2">
    <source>
        <dbReference type="ARBA" id="ARBA00022490"/>
    </source>
</evidence>
<evidence type="ECO:0000259" key="15">
    <source>
        <dbReference type="Pfam" id="PF05173"/>
    </source>
</evidence>
<gene>
    <name evidence="13" type="primary">dapB</name>
    <name evidence="16" type="ORF">IRY55_01860</name>
</gene>